<comment type="caution">
    <text evidence="1">The sequence shown here is derived from an EMBL/GenBank/DDBJ whole genome shotgun (WGS) entry which is preliminary data.</text>
</comment>
<evidence type="ECO:0000313" key="2">
    <source>
        <dbReference type="Proteomes" id="UP000254771"/>
    </source>
</evidence>
<dbReference type="Proteomes" id="UP000254771">
    <property type="component" value="Unassembled WGS sequence"/>
</dbReference>
<dbReference type="Pfam" id="PF09626">
    <property type="entry name" value="DHC"/>
    <property type="match status" value="1"/>
</dbReference>
<accession>A0A370DPK9</accession>
<evidence type="ECO:0000313" key="1">
    <source>
        <dbReference type="EMBL" id="RDH86857.1"/>
    </source>
</evidence>
<name>A0A370DPK9_9GAMM</name>
<dbReference type="InterPro" id="IPR018588">
    <property type="entry name" value="Dihaem_cytochrome-c"/>
</dbReference>
<gene>
    <name evidence="1" type="ORF">DIZ78_07265</name>
</gene>
<dbReference type="EMBL" id="QFXE01000008">
    <property type="protein sequence ID" value="RDH86857.1"/>
    <property type="molecule type" value="Genomic_DNA"/>
</dbReference>
<sequence length="164" mass="18575">MGDDDEGYFSRWSNEARSGVPSKASKRYVEECGGCHFPYQPGLLPAQSWEGIMSGLADHFGESAELPNEDAVFIRKYLLDNAAGRVHAGLPNRIMGSQGDRDFSLRITETRFFRHEHNELPQKLVQENPQVRSFSNCDTCHARAMQGSYNEHEIKIPGYGHWDD</sequence>
<keyword evidence="2" id="KW-1185">Reference proteome</keyword>
<proteinExistence type="predicted"/>
<protein>
    <submittedName>
        <fullName evidence="1">Cytochrome C</fullName>
    </submittedName>
</protein>
<organism evidence="1 2">
    <name type="scientific">endosymbiont of Escarpia spicata</name>
    <dbReference type="NCBI Taxonomy" id="2200908"/>
    <lineage>
        <taxon>Bacteria</taxon>
        <taxon>Pseudomonadati</taxon>
        <taxon>Pseudomonadota</taxon>
        <taxon>Gammaproteobacteria</taxon>
        <taxon>sulfur-oxidizing symbionts</taxon>
    </lineage>
</organism>
<dbReference type="AlphaFoldDB" id="A0A370DPK9"/>
<reference evidence="1 2" key="1">
    <citation type="journal article" date="2018" name="ISME J.">
        <title>Endosymbiont genomes yield clues of tubeworm success.</title>
        <authorList>
            <person name="Li Y."/>
            <person name="Liles M.R."/>
            <person name="Halanych K.M."/>
        </authorList>
    </citation>
    <scope>NUCLEOTIDE SEQUENCE [LARGE SCALE GENOMIC DNA]</scope>
    <source>
        <strain evidence="1">A1462</strain>
    </source>
</reference>